<sequence length="87" mass="9366">MVVRNISVLLLIYLLIFELGCPEIIAIRPLDAAEQRQRGQNLVVQSLPRGLVLPSRGRCALAVHGGDFSGEPMAAFPPAVVRFGLAS</sequence>
<evidence type="ECO:0000313" key="3">
    <source>
        <dbReference type="Proteomes" id="UP000231279"/>
    </source>
</evidence>
<gene>
    <name evidence="2" type="ORF">CDL12_23752</name>
</gene>
<feature type="signal peptide" evidence="1">
    <location>
        <begin position="1"/>
        <end position="26"/>
    </location>
</feature>
<evidence type="ECO:0000313" key="2">
    <source>
        <dbReference type="EMBL" id="PIN03713.1"/>
    </source>
</evidence>
<protein>
    <submittedName>
        <fullName evidence="2">Uncharacterized protein</fullName>
    </submittedName>
</protein>
<comment type="caution">
    <text evidence="2">The sequence shown here is derived from an EMBL/GenBank/DDBJ whole genome shotgun (WGS) entry which is preliminary data.</text>
</comment>
<proteinExistence type="predicted"/>
<name>A0A2G9GEK0_9LAMI</name>
<organism evidence="2 3">
    <name type="scientific">Handroanthus impetiginosus</name>
    <dbReference type="NCBI Taxonomy" id="429701"/>
    <lineage>
        <taxon>Eukaryota</taxon>
        <taxon>Viridiplantae</taxon>
        <taxon>Streptophyta</taxon>
        <taxon>Embryophyta</taxon>
        <taxon>Tracheophyta</taxon>
        <taxon>Spermatophyta</taxon>
        <taxon>Magnoliopsida</taxon>
        <taxon>eudicotyledons</taxon>
        <taxon>Gunneridae</taxon>
        <taxon>Pentapetalae</taxon>
        <taxon>asterids</taxon>
        <taxon>lamiids</taxon>
        <taxon>Lamiales</taxon>
        <taxon>Bignoniaceae</taxon>
        <taxon>Crescentiina</taxon>
        <taxon>Tabebuia alliance</taxon>
        <taxon>Handroanthus</taxon>
    </lineage>
</organism>
<keyword evidence="1" id="KW-0732">Signal</keyword>
<feature type="chain" id="PRO_5013715232" evidence="1">
    <location>
        <begin position="27"/>
        <end position="87"/>
    </location>
</feature>
<reference evidence="3" key="1">
    <citation type="journal article" date="2018" name="Gigascience">
        <title>Genome assembly of the Pink Ipe (Handroanthus impetiginosus, Bignoniaceae), a highly valued, ecologically keystone Neotropical timber forest tree.</title>
        <authorList>
            <person name="Silva-Junior O.B."/>
            <person name="Grattapaglia D."/>
            <person name="Novaes E."/>
            <person name="Collevatti R.G."/>
        </authorList>
    </citation>
    <scope>NUCLEOTIDE SEQUENCE [LARGE SCALE GENOMIC DNA]</scope>
    <source>
        <strain evidence="3">cv. UFG-1</strain>
    </source>
</reference>
<keyword evidence="3" id="KW-1185">Reference proteome</keyword>
<dbReference type="OrthoDB" id="912640at2759"/>
<dbReference type="Proteomes" id="UP000231279">
    <property type="component" value="Unassembled WGS sequence"/>
</dbReference>
<dbReference type="AlphaFoldDB" id="A0A2G9GEK0"/>
<dbReference type="EMBL" id="NKXS01005422">
    <property type="protein sequence ID" value="PIN03713.1"/>
    <property type="molecule type" value="Genomic_DNA"/>
</dbReference>
<accession>A0A2G9GEK0</accession>
<evidence type="ECO:0000256" key="1">
    <source>
        <dbReference type="SAM" id="SignalP"/>
    </source>
</evidence>